<dbReference type="InterPro" id="IPR011990">
    <property type="entry name" value="TPR-like_helical_dom_sf"/>
</dbReference>
<name>E1ZDV5_CHLVA</name>
<dbReference type="OrthoDB" id="511771at2759"/>
<dbReference type="Proteomes" id="UP000008141">
    <property type="component" value="Unassembled WGS sequence"/>
</dbReference>
<dbReference type="SMART" id="SM00671">
    <property type="entry name" value="SEL1"/>
    <property type="match status" value="2"/>
</dbReference>
<feature type="region of interest" description="Disordered" evidence="1">
    <location>
        <begin position="257"/>
        <end position="299"/>
    </location>
</feature>
<dbReference type="AlphaFoldDB" id="E1ZDV5"/>
<accession>E1ZDV5</accession>
<reference evidence="2 3" key="1">
    <citation type="journal article" date="2010" name="Plant Cell">
        <title>The Chlorella variabilis NC64A genome reveals adaptation to photosymbiosis, coevolution with viruses, and cryptic sex.</title>
        <authorList>
            <person name="Blanc G."/>
            <person name="Duncan G."/>
            <person name="Agarkova I."/>
            <person name="Borodovsky M."/>
            <person name="Gurnon J."/>
            <person name="Kuo A."/>
            <person name="Lindquist E."/>
            <person name="Lucas S."/>
            <person name="Pangilinan J."/>
            <person name="Polle J."/>
            <person name="Salamov A."/>
            <person name="Terry A."/>
            <person name="Yamada T."/>
            <person name="Dunigan D.D."/>
            <person name="Grigoriev I.V."/>
            <person name="Claverie J.M."/>
            <person name="Van Etten J.L."/>
        </authorList>
    </citation>
    <scope>NUCLEOTIDE SEQUENCE [LARGE SCALE GENOMIC DNA]</scope>
    <source>
        <strain evidence="2 3">NC64A</strain>
    </source>
</reference>
<dbReference type="Gene3D" id="1.25.40.10">
    <property type="entry name" value="Tetratricopeptide repeat domain"/>
    <property type="match status" value="1"/>
</dbReference>
<evidence type="ECO:0000256" key="1">
    <source>
        <dbReference type="SAM" id="MobiDB-lite"/>
    </source>
</evidence>
<keyword evidence="3" id="KW-1185">Reference proteome</keyword>
<dbReference type="InterPro" id="IPR006597">
    <property type="entry name" value="Sel1-like"/>
</dbReference>
<feature type="compositionally biased region" description="Low complexity" evidence="1">
    <location>
        <begin position="257"/>
        <end position="268"/>
    </location>
</feature>
<feature type="compositionally biased region" description="Gly residues" evidence="1">
    <location>
        <begin position="269"/>
        <end position="278"/>
    </location>
</feature>
<dbReference type="Pfam" id="PF08238">
    <property type="entry name" value="Sel1"/>
    <property type="match status" value="3"/>
</dbReference>
<dbReference type="EMBL" id="GL433843">
    <property type="protein sequence ID" value="EFN56092.1"/>
    <property type="molecule type" value="Genomic_DNA"/>
</dbReference>
<dbReference type="InParanoid" id="E1ZDV5"/>
<dbReference type="GeneID" id="17355240"/>
<sequence>MIRIAMDGLLARTAVQAHLIGCRVAAWRPHRRRRPAAAPPSRLCCRAAHAAREQLTLVAARLSTVRCRELLAATVSELIKAALVGSAAAAAATAPAADTPPAPASSSSSSAAKATPEALLEALHATVQASLQDAAHQIAPEHQEAWGEAQWEVFQEAHSSVHRLLLGLHSQAADAGSGGGALQVARCLEHGLLVPRDGAAAFRQYRAAAALSSAEGSLRCGIHFFEGTAPGGRDGAQAYDCLSQALDLAEAELAAAATGAPGTSQPASGGAGGGGTGAAAGADREEGEGQGGLLPPLAAPPAELAVEGDLPLPLTAAGVRFSALTWMGRCYLEGAGVPRSAAQAADCFRAAGNETELRELAALKRMFEEVEVPA</sequence>
<proteinExistence type="predicted"/>
<dbReference type="SUPFAM" id="SSF81901">
    <property type="entry name" value="HCP-like"/>
    <property type="match status" value="1"/>
</dbReference>
<dbReference type="KEGG" id="cvr:CHLNCDRAFT_145622"/>
<evidence type="ECO:0000313" key="3">
    <source>
        <dbReference type="Proteomes" id="UP000008141"/>
    </source>
</evidence>
<gene>
    <name evidence="2" type="ORF">CHLNCDRAFT_145622</name>
</gene>
<evidence type="ECO:0000313" key="2">
    <source>
        <dbReference type="EMBL" id="EFN56092.1"/>
    </source>
</evidence>
<organism evidence="3">
    <name type="scientific">Chlorella variabilis</name>
    <name type="common">Green alga</name>
    <dbReference type="NCBI Taxonomy" id="554065"/>
    <lineage>
        <taxon>Eukaryota</taxon>
        <taxon>Viridiplantae</taxon>
        <taxon>Chlorophyta</taxon>
        <taxon>core chlorophytes</taxon>
        <taxon>Trebouxiophyceae</taxon>
        <taxon>Chlorellales</taxon>
        <taxon>Chlorellaceae</taxon>
        <taxon>Chlorella clade</taxon>
        <taxon>Chlorella</taxon>
    </lineage>
</organism>
<protein>
    <submittedName>
        <fullName evidence="2">Uncharacterized protein</fullName>
    </submittedName>
</protein>
<dbReference type="RefSeq" id="XP_005848194.1">
    <property type="nucleotide sequence ID" value="XM_005848132.1"/>
</dbReference>